<accession>A0A7X2XGS9</accession>
<organism evidence="4 5">
    <name type="scientific">Phascolarctobacterium faecium</name>
    <dbReference type="NCBI Taxonomy" id="33025"/>
    <lineage>
        <taxon>Bacteria</taxon>
        <taxon>Bacillati</taxon>
        <taxon>Bacillota</taxon>
        <taxon>Negativicutes</taxon>
        <taxon>Acidaminococcales</taxon>
        <taxon>Acidaminococcaceae</taxon>
        <taxon>Phascolarctobacterium</taxon>
    </lineage>
</organism>
<dbReference type="Pfam" id="PF00535">
    <property type="entry name" value="Glycos_transf_2"/>
    <property type="match status" value="1"/>
</dbReference>
<reference evidence="4 5" key="1">
    <citation type="journal article" date="2019" name="Nat. Med.">
        <title>A library of human gut bacterial isolates paired with longitudinal multiomics data enables mechanistic microbiome research.</title>
        <authorList>
            <person name="Poyet M."/>
            <person name="Groussin M."/>
            <person name="Gibbons S.M."/>
            <person name="Avila-Pacheco J."/>
            <person name="Jiang X."/>
            <person name="Kearney S.M."/>
            <person name="Perrotta A.R."/>
            <person name="Berdy B."/>
            <person name="Zhao S."/>
            <person name="Lieberman T.D."/>
            <person name="Swanson P.K."/>
            <person name="Smith M."/>
            <person name="Roesemann S."/>
            <person name="Alexander J.E."/>
            <person name="Rich S.A."/>
            <person name="Livny J."/>
            <person name="Vlamakis H."/>
            <person name="Clish C."/>
            <person name="Bullock K."/>
            <person name="Deik A."/>
            <person name="Scott J."/>
            <person name="Pierce K.A."/>
            <person name="Xavier R.J."/>
            <person name="Alm E.J."/>
        </authorList>
    </citation>
    <scope>NUCLEOTIDE SEQUENCE [LARGE SCALE GENOMIC DNA]</scope>
    <source>
        <strain evidence="4 5">BIOML-A13</strain>
    </source>
</reference>
<evidence type="ECO:0000256" key="1">
    <source>
        <dbReference type="ARBA" id="ARBA00022676"/>
    </source>
</evidence>
<gene>
    <name evidence="4" type="ORF">GMD11_09320</name>
</gene>
<feature type="domain" description="Glycosyltransferase 2-like" evidence="3">
    <location>
        <begin position="7"/>
        <end position="84"/>
    </location>
</feature>
<dbReference type="EMBL" id="WNBM01000008">
    <property type="protein sequence ID" value="MTT76465.1"/>
    <property type="molecule type" value="Genomic_DNA"/>
</dbReference>
<dbReference type="InterPro" id="IPR029044">
    <property type="entry name" value="Nucleotide-diphossugar_trans"/>
</dbReference>
<proteinExistence type="predicted"/>
<dbReference type="SUPFAM" id="SSF53448">
    <property type="entry name" value="Nucleotide-diphospho-sugar transferases"/>
    <property type="match status" value="1"/>
</dbReference>
<dbReference type="GO" id="GO:0016757">
    <property type="term" value="F:glycosyltransferase activity"/>
    <property type="evidence" value="ECO:0007669"/>
    <property type="project" value="UniProtKB-KW"/>
</dbReference>
<evidence type="ECO:0000313" key="4">
    <source>
        <dbReference type="EMBL" id="MTT76465.1"/>
    </source>
</evidence>
<dbReference type="Gene3D" id="3.90.550.10">
    <property type="entry name" value="Spore Coat Polysaccharide Biosynthesis Protein SpsA, Chain A"/>
    <property type="match status" value="1"/>
</dbReference>
<comment type="caution">
    <text evidence="4">The sequence shown here is derived from an EMBL/GenBank/DDBJ whole genome shotgun (WGS) entry which is preliminary data.</text>
</comment>
<evidence type="ECO:0000259" key="3">
    <source>
        <dbReference type="Pfam" id="PF00535"/>
    </source>
</evidence>
<dbReference type="InterPro" id="IPR001173">
    <property type="entry name" value="Glyco_trans_2-like"/>
</dbReference>
<dbReference type="CDD" id="cd00761">
    <property type="entry name" value="Glyco_tranf_GTA_type"/>
    <property type="match status" value="1"/>
</dbReference>
<evidence type="ECO:0000256" key="2">
    <source>
        <dbReference type="ARBA" id="ARBA00022679"/>
    </source>
</evidence>
<dbReference type="AlphaFoldDB" id="A0A7X2XGS9"/>
<keyword evidence="1" id="KW-0328">Glycosyltransferase</keyword>
<sequence>MLMQIISVIVPVYNVEKYLRQCLDSIINQTYRNLEIILVDDGSTDSSGIICDEYAQIDARIKVIHKENGGLSSARNAGLDVCTSGGGLHCIC</sequence>
<dbReference type="PANTHER" id="PTHR22916">
    <property type="entry name" value="GLYCOSYLTRANSFERASE"/>
    <property type="match status" value="1"/>
</dbReference>
<protein>
    <submittedName>
        <fullName evidence="4">Glycosyltransferase</fullName>
    </submittedName>
</protein>
<evidence type="ECO:0000313" key="5">
    <source>
        <dbReference type="Proteomes" id="UP000484547"/>
    </source>
</evidence>
<keyword evidence="2 4" id="KW-0808">Transferase</keyword>
<name>A0A7X2XGS9_9FIRM</name>
<dbReference type="PANTHER" id="PTHR22916:SF51">
    <property type="entry name" value="GLYCOSYLTRANSFERASE EPSH-RELATED"/>
    <property type="match status" value="1"/>
</dbReference>
<dbReference type="Proteomes" id="UP000484547">
    <property type="component" value="Unassembled WGS sequence"/>
</dbReference>